<accession>D4BHN3</accession>
<protein>
    <submittedName>
        <fullName evidence="1">Uncharacterized protein</fullName>
    </submittedName>
</protein>
<gene>
    <name evidence="1" type="ORF">CIT292_10046</name>
</gene>
<reference evidence="1 2" key="1">
    <citation type="submission" date="2010-02" db="EMBL/GenBank/DDBJ databases">
        <authorList>
            <person name="Weinstock G."/>
            <person name="Sodergren E."/>
            <person name="Clifton S."/>
            <person name="Fulton L."/>
            <person name="Fulton B."/>
            <person name="Courtney L."/>
            <person name="Fronick C."/>
            <person name="Harrison M."/>
            <person name="Strong C."/>
            <person name="Farmer C."/>
            <person name="Delahaunty K."/>
            <person name="Markovic C."/>
            <person name="Hall O."/>
            <person name="Minx P."/>
            <person name="Tomlinson C."/>
            <person name="Mitreva M."/>
            <person name="Nelson J."/>
            <person name="Hou S."/>
            <person name="Wollam A."/>
            <person name="Pepin K.H."/>
            <person name="Johnson M."/>
            <person name="Bhonagiri V."/>
            <person name="Zhang X."/>
            <person name="Suruliraj S."/>
            <person name="Warren W."/>
            <person name="Chinwalla A."/>
            <person name="Mardis E.R."/>
            <person name="Wilson R.K."/>
        </authorList>
    </citation>
    <scope>NUCLEOTIDE SEQUENCE [LARGE SCALE GENOMIC DNA]</scope>
    <source>
        <strain evidence="1 2">ATCC 29220</strain>
    </source>
</reference>
<evidence type="ECO:0000313" key="1">
    <source>
        <dbReference type="EMBL" id="EFE06983.1"/>
    </source>
</evidence>
<comment type="caution">
    <text evidence="1">The sequence shown here is derived from an EMBL/GenBank/DDBJ whole genome shotgun (WGS) entry which is preliminary data.</text>
</comment>
<dbReference type="HOGENOM" id="CLU_3267766_0_0_6"/>
<sequence>MLVLILNSKDYFSFLTIEAKYFFQINMLHWCCTHSHLLIGN</sequence>
<evidence type="ECO:0000313" key="2">
    <source>
        <dbReference type="Proteomes" id="UP000003880"/>
    </source>
</evidence>
<dbReference type="EMBL" id="ABWL02000021">
    <property type="protein sequence ID" value="EFE06983.1"/>
    <property type="molecule type" value="Genomic_DNA"/>
</dbReference>
<name>D4BHN3_9ENTR</name>
<dbReference type="Proteomes" id="UP000003880">
    <property type="component" value="Unassembled WGS sequence"/>
</dbReference>
<proteinExistence type="predicted"/>
<dbReference type="AlphaFoldDB" id="D4BHN3"/>
<organism evidence="1 2">
    <name type="scientific">Citrobacter youngae ATCC 29220</name>
    <dbReference type="NCBI Taxonomy" id="500640"/>
    <lineage>
        <taxon>Bacteria</taxon>
        <taxon>Pseudomonadati</taxon>
        <taxon>Pseudomonadota</taxon>
        <taxon>Gammaproteobacteria</taxon>
        <taxon>Enterobacterales</taxon>
        <taxon>Enterobacteriaceae</taxon>
        <taxon>Citrobacter</taxon>
        <taxon>Citrobacter freundii complex</taxon>
    </lineage>
</organism>